<protein>
    <submittedName>
        <fullName evidence="6">SemiSWEET transporter</fullName>
    </submittedName>
</protein>
<evidence type="ECO:0000256" key="5">
    <source>
        <dbReference type="SAM" id="Phobius"/>
    </source>
</evidence>
<feature type="transmembrane region" description="Helical" evidence="5">
    <location>
        <begin position="120"/>
        <end position="139"/>
    </location>
</feature>
<dbReference type="Pfam" id="PF04193">
    <property type="entry name" value="PQ-loop"/>
    <property type="match status" value="1"/>
</dbReference>
<evidence type="ECO:0000256" key="2">
    <source>
        <dbReference type="ARBA" id="ARBA00022692"/>
    </source>
</evidence>
<evidence type="ECO:0000313" key="6">
    <source>
        <dbReference type="EMBL" id="MFD2093881.1"/>
    </source>
</evidence>
<dbReference type="Gene3D" id="1.20.1280.290">
    <property type="match status" value="2"/>
</dbReference>
<dbReference type="Proteomes" id="UP001597402">
    <property type="component" value="Unassembled WGS sequence"/>
</dbReference>
<feature type="transmembrane region" description="Helical" evidence="5">
    <location>
        <begin position="61"/>
        <end position="80"/>
    </location>
</feature>
<proteinExistence type="predicted"/>
<reference evidence="7" key="1">
    <citation type="journal article" date="2019" name="Int. J. Syst. Evol. Microbiol.">
        <title>The Global Catalogue of Microorganisms (GCM) 10K type strain sequencing project: providing services to taxonomists for standard genome sequencing and annotation.</title>
        <authorList>
            <consortium name="The Broad Institute Genomics Platform"/>
            <consortium name="The Broad Institute Genome Sequencing Center for Infectious Disease"/>
            <person name="Wu L."/>
            <person name="Ma J."/>
        </authorList>
    </citation>
    <scope>NUCLEOTIDE SEQUENCE [LARGE SCALE GENOMIC DNA]</scope>
    <source>
        <strain evidence="7">JCM 3338</strain>
    </source>
</reference>
<organism evidence="6 7">
    <name type="scientific">Blastococcus deserti</name>
    <dbReference type="NCBI Taxonomy" id="2259033"/>
    <lineage>
        <taxon>Bacteria</taxon>
        <taxon>Bacillati</taxon>
        <taxon>Actinomycetota</taxon>
        <taxon>Actinomycetes</taxon>
        <taxon>Geodermatophilales</taxon>
        <taxon>Geodermatophilaceae</taxon>
        <taxon>Blastococcus</taxon>
    </lineage>
</organism>
<gene>
    <name evidence="6" type="ORF">ACFSHS_20140</name>
</gene>
<dbReference type="RefSeq" id="WP_376880031.1">
    <property type="nucleotide sequence ID" value="NZ_JBHUHP010000030.1"/>
</dbReference>
<keyword evidence="3 5" id="KW-1133">Transmembrane helix</keyword>
<keyword evidence="2 5" id="KW-0812">Transmembrane</keyword>
<dbReference type="NCBIfam" id="NF037967">
    <property type="entry name" value="SemiSWEET_1"/>
    <property type="match status" value="1"/>
</dbReference>
<evidence type="ECO:0000256" key="3">
    <source>
        <dbReference type="ARBA" id="ARBA00022989"/>
    </source>
</evidence>
<comment type="subcellular location">
    <subcellularLocation>
        <location evidence="1">Membrane</location>
        <topology evidence="1">Multi-pass membrane protein</topology>
    </subcellularLocation>
</comment>
<keyword evidence="7" id="KW-1185">Reference proteome</keyword>
<feature type="transmembrane region" description="Helical" evidence="5">
    <location>
        <begin position="183"/>
        <end position="205"/>
    </location>
</feature>
<evidence type="ECO:0000313" key="7">
    <source>
        <dbReference type="Proteomes" id="UP001597402"/>
    </source>
</evidence>
<name>A0ABW4XGC3_9ACTN</name>
<evidence type="ECO:0000256" key="1">
    <source>
        <dbReference type="ARBA" id="ARBA00004141"/>
    </source>
</evidence>
<evidence type="ECO:0000256" key="4">
    <source>
        <dbReference type="ARBA" id="ARBA00023136"/>
    </source>
</evidence>
<dbReference type="InterPro" id="IPR006603">
    <property type="entry name" value="PQ-loop_rpt"/>
</dbReference>
<comment type="caution">
    <text evidence="6">The sequence shown here is derived from an EMBL/GenBank/DDBJ whole genome shotgun (WGS) entry which is preliminary data.</text>
</comment>
<sequence>MIAALGYLAAALSIALTWPQVWRSCRHGRTLGLSPTGSWLGVALNLCWLTFGVLTGDPAQILTNVVVGVGNTAILAALLVSQPRLRSREALLRTATGAAGLAALAAGSVVAVVVVGADPAVVAAALGSVISLVGAAAALPQPLSLLLNRSQDLSGLSPTRWHLGVGANASWTGYGWLTSNPAVWLSAGVGLCGALVVCAILRTVATGNRRSAVRPATGRPAEVRVLPSSARGVLAAAA</sequence>
<feature type="transmembrane region" description="Helical" evidence="5">
    <location>
        <begin position="92"/>
        <end position="114"/>
    </location>
</feature>
<dbReference type="EMBL" id="JBHUHP010000030">
    <property type="protein sequence ID" value="MFD2093881.1"/>
    <property type="molecule type" value="Genomic_DNA"/>
</dbReference>
<accession>A0ABW4XGC3</accession>
<keyword evidence="4 5" id="KW-0472">Membrane</keyword>